<geneLocation type="plasmid" evidence="2">
    <name>unnamed1</name>
</geneLocation>
<dbReference type="EMBL" id="CP016617">
    <property type="protein sequence ID" value="ANY82645.1"/>
    <property type="molecule type" value="Genomic_DNA"/>
</dbReference>
<name>A0A1B2ERP6_9HYPH</name>
<gene>
    <name evidence="2" type="ORF">BB934_30740</name>
</gene>
<keyword evidence="1" id="KW-0812">Transmembrane</keyword>
<accession>A0A1B2ERP6</accession>
<keyword evidence="1" id="KW-0472">Membrane</keyword>
<proteinExistence type="predicted"/>
<dbReference type="AlphaFoldDB" id="A0A1B2ERP6"/>
<sequence length="114" mass="11868">MQTPEWLKPGLYGAACGAVALAVIGFSWGGWVTGGTARTMAADQSKAEVVTALSLICVDQSKRDPQLTERVAAIKTASSWNRGDLVLKNGWATMPGTAEGNSQVAKDCADKIAA</sequence>
<evidence type="ECO:0000256" key="1">
    <source>
        <dbReference type="SAM" id="Phobius"/>
    </source>
</evidence>
<organism evidence="2">
    <name type="scientific">Microvirga ossetica</name>
    <dbReference type="NCBI Taxonomy" id="1882682"/>
    <lineage>
        <taxon>Bacteria</taxon>
        <taxon>Pseudomonadati</taxon>
        <taxon>Pseudomonadota</taxon>
        <taxon>Alphaproteobacteria</taxon>
        <taxon>Hyphomicrobiales</taxon>
        <taxon>Methylobacteriaceae</taxon>
        <taxon>Microvirga</taxon>
    </lineage>
</organism>
<dbReference type="KEGG" id="moc:BB934_30740"/>
<reference evidence="2" key="1">
    <citation type="submission" date="2016-07" db="EMBL/GenBank/DDBJ databases">
        <title>Microvirga ossetica sp. nov. a new species of rhizobia isolated from root nodules of the legume species Vicia alpestris Steven originated from North Ossetia region in the Caucasus.</title>
        <authorList>
            <person name="Safronova V.I."/>
            <person name="Kuznetsova I.G."/>
            <person name="Sazanova A.L."/>
            <person name="Belimov A."/>
            <person name="Andronov E."/>
            <person name="Osledkin Y.S."/>
            <person name="Onishchuk O.P."/>
            <person name="Kurchak O.N."/>
            <person name="Shaposhnikov A.I."/>
            <person name="Willems A."/>
            <person name="Tikhonovich I.A."/>
        </authorList>
    </citation>
    <scope>NUCLEOTIDE SEQUENCE [LARGE SCALE GENOMIC DNA]</scope>
    <source>
        <strain evidence="2">V5/3M</strain>
        <plasmid evidence="2">unnamed1</plasmid>
    </source>
</reference>
<keyword evidence="1" id="KW-1133">Transmembrane helix</keyword>
<feature type="transmembrane region" description="Helical" evidence="1">
    <location>
        <begin position="12"/>
        <end position="31"/>
    </location>
</feature>
<evidence type="ECO:0000313" key="2">
    <source>
        <dbReference type="EMBL" id="ANY82645.1"/>
    </source>
</evidence>
<protein>
    <submittedName>
        <fullName evidence="2">Uncharacterized protein</fullName>
    </submittedName>
</protein>
<keyword evidence="2" id="KW-0614">Plasmid</keyword>
<dbReference type="OrthoDB" id="5514977at2"/>